<keyword evidence="3" id="KW-1185">Reference proteome</keyword>
<dbReference type="OrthoDB" id="135231at2"/>
<comment type="caution">
    <text evidence="2">The sequence shown here is derived from an EMBL/GenBank/DDBJ whole genome shotgun (WGS) entry which is preliminary data.</text>
</comment>
<accession>A0A418XG77</accession>
<evidence type="ECO:0000259" key="1">
    <source>
        <dbReference type="Pfam" id="PF12697"/>
    </source>
</evidence>
<dbReference type="Gene3D" id="3.40.50.1820">
    <property type="entry name" value="alpha/beta hydrolase"/>
    <property type="match status" value="1"/>
</dbReference>
<proteinExistence type="predicted"/>
<dbReference type="EMBL" id="QYUP01000148">
    <property type="protein sequence ID" value="RJG11462.1"/>
    <property type="molecule type" value="Genomic_DNA"/>
</dbReference>
<dbReference type="SUPFAM" id="SSF53474">
    <property type="entry name" value="alpha/beta-Hydrolases"/>
    <property type="match status" value="1"/>
</dbReference>
<feature type="domain" description="AB hydrolase-1" evidence="1">
    <location>
        <begin position="49"/>
        <end position="274"/>
    </location>
</feature>
<dbReference type="Pfam" id="PF12697">
    <property type="entry name" value="Abhydrolase_6"/>
    <property type="match status" value="1"/>
</dbReference>
<name>A0A418XG77_9BURK</name>
<evidence type="ECO:0000313" key="2">
    <source>
        <dbReference type="EMBL" id="RJG11462.1"/>
    </source>
</evidence>
<dbReference type="GO" id="GO:0016020">
    <property type="term" value="C:membrane"/>
    <property type="evidence" value="ECO:0007669"/>
    <property type="project" value="TreeGrafter"/>
</dbReference>
<dbReference type="InterPro" id="IPR050266">
    <property type="entry name" value="AB_hydrolase_sf"/>
</dbReference>
<dbReference type="AlphaFoldDB" id="A0A418XG77"/>
<gene>
    <name evidence="2" type="ORF">D3872_19395</name>
</gene>
<protein>
    <submittedName>
        <fullName evidence="2">Alpha/beta fold hydrolase</fullName>
    </submittedName>
</protein>
<dbReference type="PANTHER" id="PTHR43798">
    <property type="entry name" value="MONOACYLGLYCEROL LIPASE"/>
    <property type="match status" value="1"/>
</dbReference>
<dbReference type="GO" id="GO:0016787">
    <property type="term" value="F:hydrolase activity"/>
    <property type="evidence" value="ECO:0007669"/>
    <property type="project" value="UniProtKB-KW"/>
</dbReference>
<dbReference type="PANTHER" id="PTHR43798:SF33">
    <property type="entry name" value="HYDROLASE, PUTATIVE (AFU_ORTHOLOGUE AFUA_2G14860)-RELATED"/>
    <property type="match status" value="1"/>
</dbReference>
<sequence length="287" mass="31362">MRQPGRFPGHAAPIEKEPPLQRTSIAIDGQPVTLEYEWIASGRKDAPLIVFLHEGLGSAAMWGGWPRSLCEATGCRGLVFSRYGYGHSDTRPGSGQGWPLDYLEREARENLPALFQALGIDAARERPVIFGHSDGATIALLYAAAFPERAGPVVVLAPHVFVEQVARERIARLQVTWDDGRMAAHLARLHDDPAGVFNGWSRCWLSPAFSGWNVAGAIESIASPLLAVQGRQDQYGTLDQLYEIQRRVPHAELMVLEDCRHVPYEEHPEAVIAAVSGFLARSLAGGG</sequence>
<dbReference type="InterPro" id="IPR000073">
    <property type="entry name" value="AB_hydrolase_1"/>
</dbReference>
<reference evidence="2 3" key="1">
    <citation type="submission" date="2018-09" db="EMBL/GenBank/DDBJ databases">
        <authorList>
            <person name="Zhu H."/>
        </authorList>
    </citation>
    <scope>NUCLEOTIDE SEQUENCE [LARGE SCALE GENOMIC DNA]</scope>
    <source>
        <strain evidence="2 3">K1S02-61</strain>
    </source>
</reference>
<dbReference type="Proteomes" id="UP000284006">
    <property type="component" value="Unassembled WGS sequence"/>
</dbReference>
<keyword evidence="2" id="KW-0378">Hydrolase</keyword>
<organism evidence="2 3">
    <name type="scientific">Massilia cavernae</name>
    <dbReference type="NCBI Taxonomy" id="2320864"/>
    <lineage>
        <taxon>Bacteria</taxon>
        <taxon>Pseudomonadati</taxon>
        <taxon>Pseudomonadota</taxon>
        <taxon>Betaproteobacteria</taxon>
        <taxon>Burkholderiales</taxon>
        <taxon>Oxalobacteraceae</taxon>
        <taxon>Telluria group</taxon>
        <taxon>Massilia</taxon>
    </lineage>
</organism>
<dbReference type="InterPro" id="IPR029058">
    <property type="entry name" value="AB_hydrolase_fold"/>
</dbReference>
<evidence type="ECO:0000313" key="3">
    <source>
        <dbReference type="Proteomes" id="UP000284006"/>
    </source>
</evidence>